<evidence type="ECO:0000259" key="1">
    <source>
        <dbReference type="Pfam" id="PF13577"/>
    </source>
</evidence>
<sequence length="175" mass="19695">MRSTAFIVLTVMVFNNQNPHTQLSNMDNKVNIQEVITSLFVNTDKRNWAEVEAQFAPKVALDYSSMTGNKAEELTPTQITEAWKKVLPGFTHTNHQIGNFITTVKNASAKVFCYGTATHYLKDSKGDVWIVVGSYDFNLEKSGSKWKIVSMTFNFKYQDGNEMLVGKAIENAKAK</sequence>
<dbReference type="SUPFAM" id="SSF54427">
    <property type="entry name" value="NTF2-like"/>
    <property type="match status" value="1"/>
</dbReference>
<comment type="caution">
    <text evidence="2">The sequence shown here is derived from an EMBL/GenBank/DDBJ whole genome shotgun (WGS) entry which is preliminary data.</text>
</comment>
<accession>A0A5D0H3T9</accession>
<gene>
    <name evidence="2" type="ORF">FUA24_24005</name>
</gene>
<dbReference type="Proteomes" id="UP000323930">
    <property type="component" value="Unassembled WGS sequence"/>
</dbReference>
<dbReference type="EMBL" id="VSDQ01000852">
    <property type="protein sequence ID" value="TYA65948.1"/>
    <property type="molecule type" value="Genomic_DNA"/>
</dbReference>
<dbReference type="AlphaFoldDB" id="A0A5D0H3T9"/>
<feature type="domain" description="SnoaL-like" evidence="1">
    <location>
        <begin position="29"/>
        <end position="152"/>
    </location>
</feature>
<keyword evidence="3" id="KW-1185">Reference proteome</keyword>
<proteinExistence type="predicted"/>
<dbReference type="RefSeq" id="WP_148545874.1">
    <property type="nucleotide sequence ID" value="NZ_VSDQ01000852.1"/>
</dbReference>
<dbReference type="InterPro" id="IPR032710">
    <property type="entry name" value="NTF2-like_dom_sf"/>
</dbReference>
<dbReference type="OrthoDB" id="2599042at2"/>
<dbReference type="Gene3D" id="3.10.450.50">
    <property type="match status" value="1"/>
</dbReference>
<name>A0A5D0H3T9_9FLAO</name>
<evidence type="ECO:0000313" key="2">
    <source>
        <dbReference type="EMBL" id="TYA65948.1"/>
    </source>
</evidence>
<evidence type="ECO:0000313" key="3">
    <source>
        <dbReference type="Proteomes" id="UP000323930"/>
    </source>
</evidence>
<dbReference type="Pfam" id="PF13577">
    <property type="entry name" value="SnoaL_4"/>
    <property type="match status" value="1"/>
</dbReference>
<organism evidence="2 3">
    <name type="scientific">Seonamhaeicola marinus</name>
    <dbReference type="NCBI Taxonomy" id="1912246"/>
    <lineage>
        <taxon>Bacteria</taxon>
        <taxon>Pseudomonadati</taxon>
        <taxon>Bacteroidota</taxon>
        <taxon>Flavobacteriia</taxon>
        <taxon>Flavobacteriales</taxon>
        <taxon>Flavobacteriaceae</taxon>
    </lineage>
</organism>
<dbReference type="InterPro" id="IPR037401">
    <property type="entry name" value="SnoaL-like"/>
</dbReference>
<reference evidence="2 3" key="1">
    <citation type="submission" date="2019-08" db="EMBL/GenBank/DDBJ databases">
        <title>Seonamhaeicola sediminis sp. nov., isolated from marine sediment.</title>
        <authorList>
            <person name="Cao W.R."/>
        </authorList>
    </citation>
    <scope>NUCLEOTIDE SEQUENCE [LARGE SCALE GENOMIC DNA]</scope>
    <source>
        <strain evidence="2 3">B011</strain>
    </source>
</reference>
<protein>
    <submittedName>
        <fullName evidence="2">Nuclear transport factor 2 family protein</fullName>
    </submittedName>
</protein>